<feature type="region of interest" description="Disordered" evidence="1">
    <location>
        <begin position="1"/>
        <end position="106"/>
    </location>
</feature>
<dbReference type="GeneID" id="25914819"/>
<proteinExistence type="predicted"/>
<feature type="compositionally biased region" description="Low complexity" evidence="1">
    <location>
        <begin position="40"/>
        <end position="65"/>
    </location>
</feature>
<evidence type="ECO:0000313" key="2">
    <source>
        <dbReference type="EMBL" id="KNC73126.1"/>
    </source>
</evidence>
<feature type="compositionally biased region" description="Polar residues" evidence="1">
    <location>
        <begin position="199"/>
        <end position="215"/>
    </location>
</feature>
<reference evidence="2 3" key="1">
    <citation type="submission" date="2011-02" db="EMBL/GenBank/DDBJ databases">
        <title>The Genome Sequence of Sphaeroforma arctica JP610.</title>
        <authorList>
            <consortium name="The Broad Institute Genome Sequencing Platform"/>
            <person name="Russ C."/>
            <person name="Cuomo C."/>
            <person name="Young S.K."/>
            <person name="Zeng Q."/>
            <person name="Gargeya S."/>
            <person name="Alvarado L."/>
            <person name="Berlin A."/>
            <person name="Chapman S.B."/>
            <person name="Chen Z."/>
            <person name="Freedman E."/>
            <person name="Gellesch M."/>
            <person name="Goldberg J."/>
            <person name="Griggs A."/>
            <person name="Gujja S."/>
            <person name="Heilman E."/>
            <person name="Heiman D."/>
            <person name="Howarth C."/>
            <person name="Mehta T."/>
            <person name="Neiman D."/>
            <person name="Pearson M."/>
            <person name="Roberts A."/>
            <person name="Saif S."/>
            <person name="Shea T."/>
            <person name="Shenoy N."/>
            <person name="Sisk P."/>
            <person name="Stolte C."/>
            <person name="Sykes S."/>
            <person name="White J."/>
            <person name="Yandava C."/>
            <person name="Burger G."/>
            <person name="Gray M.W."/>
            <person name="Holland P.W.H."/>
            <person name="King N."/>
            <person name="Lang F.B.F."/>
            <person name="Roger A.J."/>
            <person name="Ruiz-Trillo I."/>
            <person name="Haas B."/>
            <person name="Nusbaum C."/>
            <person name="Birren B."/>
        </authorList>
    </citation>
    <scope>NUCLEOTIDE SEQUENCE [LARGE SCALE GENOMIC DNA]</scope>
    <source>
        <strain evidence="2 3">JP610</strain>
    </source>
</reference>
<feature type="compositionally biased region" description="Low complexity" evidence="1">
    <location>
        <begin position="285"/>
        <end position="294"/>
    </location>
</feature>
<dbReference type="Proteomes" id="UP000054560">
    <property type="component" value="Unassembled WGS sequence"/>
</dbReference>
<feature type="region of interest" description="Disordered" evidence="1">
    <location>
        <begin position="271"/>
        <end position="322"/>
    </location>
</feature>
<organism evidence="2 3">
    <name type="scientific">Sphaeroforma arctica JP610</name>
    <dbReference type="NCBI Taxonomy" id="667725"/>
    <lineage>
        <taxon>Eukaryota</taxon>
        <taxon>Ichthyosporea</taxon>
        <taxon>Ichthyophonida</taxon>
        <taxon>Sphaeroforma</taxon>
    </lineage>
</organism>
<keyword evidence="3" id="KW-1185">Reference proteome</keyword>
<feature type="region of interest" description="Disordered" evidence="1">
    <location>
        <begin position="233"/>
        <end position="256"/>
    </location>
</feature>
<evidence type="ECO:0000256" key="1">
    <source>
        <dbReference type="SAM" id="MobiDB-lite"/>
    </source>
</evidence>
<gene>
    <name evidence="2" type="ORF">SARC_14315</name>
</gene>
<accession>A0A0L0F9C2</accession>
<feature type="compositionally biased region" description="Low complexity" evidence="1">
    <location>
        <begin position="183"/>
        <end position="198"/>
    </location>
</feature>
<feature type="non-terminal residue" evidence="2">
    <location>
        <position position="1"/>
    </location>
</feature>
<feature type="compositionally biased region" description="Basic and acidic residues" evidence="1">
    <location>
        <begin position="1"/>
        <end position="16"/>
    </location>
</feature>
<feature type="compositionally biased region" description="Polar residues" evidence="1">
    <location>
        <begin position="311"/>
        <end position="320"/>
    </location>
</feature>
<protein>
    <submittedName>
        <fullName evidence="2">Uncharacterized protein</fullName>
    </submittedName>
</protein>
<feature type="compositionally biased region" description="Gly residues" evidence="1">
    <location>
        <begin position="30"/>
        <end position="39"/>
    </location>
</feature>
<feature type="region of interest" description="Disordered" evidence="1">
    <location>
        <begin position="152"/>
        <end position="215"/>
    </location>
</feature>
<dbReference type="RefSeq" id="XP_014147028.1">
    <property type="nucleotide sequence ID" value="XM_014291553.1"/>
</dbReference>
<feature type="compositionally biased region" description="Polar residues" evidence="1">
    <location>
        <begin position="66"/>
        <end position="75"/>
    </location>
</feature>
<dbReference type="EMBL" id="KQ246045">
    <property type="protein sequence ID" value="KNC73126.1"/>
    <property type="molecule type" value="Genomic_DNA"/>
</dbReference>
<evidence type="ECO:0000313" key="3">
    <source>
        <dbReference type="Proteomes" id="UP000054560"/>
    </source>
</evidence>
<feature type="non-terminal residue" evidence="2">
    <location>
        <position position="396"/>
    </location>
</feature>
<feature type="region of interest" description="Disordered" evidence="1">
    <location>
        <begin position="344"/>
        <end position="367"/>
    </location>
</feature>
<feature type="compositionally biased region" description="Polar residues" evidence="1">
    <location>
        <begin position="82"/>
        <end position="98"/>
    </location>
</feature>
<dbReference type="AlphaFoldDB" id="A0A0L0F9C2"/>
<sequence>SKSQEDDKPRDKDGKSGEQFSRLKYLFTSGGSGTSGVGNGANTTGRTANTTSRITNTTSGNTNTAPSHSQGSDSYSTKHTDSGLYTTRDNHTVPNTRGSWGRTGDVGMGILSEPRAERSHNVANLDYQLGGMVFGDVKSSAMGDGDGGAAVGYSGNGNDRGSDRNARDYIPDYRSSGDHPEFGRSYNRSNSGYSNANSTHTGSTSNNGNDILNSSSAYTPGSGAFANKGIGVRRASSTHGRSNVPQASRDTPRRSSMQIPVLSAVAETVAQQTPHGARVGGGTGASAYSATSPTRGGKLDPTAARTDDIDSPTNTNPDMSTNTTPNINMNANTNANANAYASASGNVGGATRDERSSNYSRSVPNATAAPRPTILHMSLFMNGQIPSGVTVNEVAE</sequence>
<name>A0A0L0F9C2_9EUKA</name>
<feature type="compositionally biased region" description="Polar residues" evidence="1">
    <location>
        <begin position="235"/>
        <end position="256"/>
    </location>
</feature>
<feature type="compositionally biased region" description="Basic and acidic residues" evidence="1">
    <location>
        <begin position="160"/>
        <end position="182"/>
    </location>
</feature>